<evidence type="ECO:0000313" key="6">
    <source>
        <dbReference type="EMBL" id="GAA2909567.1"/>
    </source>
</evidence>
<evidence type="ECO:0000313" key="7">
    <source>
        <dbReference type="Proteomes" id="UP001500831"/>
    </source>
</evidence>
<keyword evidence="3" id="KW-0560">Oxidoreductase</keyword>
<dbReference type="InterPro" id="IPR022694">
    <property type="entry name" value="3-OHacyl-CoA_DH"/>
</dbReference>
<evidence type="ECO:0000256" key="3">
    <source>
        <dbReference type="ARBA" id="ARBA00023002"/>
    </source>
</evidence>
<organism evidence="6 7">
    <name type="scientific">Streptosporangium fragile</name>
    <dbReference type="NCBI Taxonomy" id="46186"/>
    <lineage>
        <taxon>Bacteria</taxon>
        <taxon>Bacillati</taxon>
        <taxon>Actinomycetota</taxon>
        <taxon>Actinomycetes</taxon>
        <taxon>Streptosporangiales</taxon>
        <taxon>Streptosporangiaceae</taxon>
        <taxon>Streptosporangium</taxon>
    </lineage>
</organism>
<dbReference type="PANTHER" id="PTHR48075">
    <property type="entry name" value="3-HYDROXYACYL-COA DEHYDROGENASE FAMILY PROTEIN"/>
    <property type="match status" value="1"/>
</dbReference>
<reference evidence="6 7" key="1">
    <citation type="journal article" date="2019" name="Int. J. Syst. Evol. Microbiol.">
        <title>The Global Catalogue of Microorganisms (GCM) 10K type strain sequencing project: providing services to taxonomists for standard genome sequencing and annotation.</title>
        <authorList>
            <consortium name="The Broad Institute Genomics Platform"/>
            <consortium name="The Broad Institute Genome Sequencing Center for Infectious Disease"/>
            <person name="Wu L."/>
            <person name="Ma J."/>
        </authorList>
    </citation>
    <scope>NUCLEOTIDE SEQUENCE [LARGE SCALE GENOMIC DNA]</scope>
    <source>
        <strain evidence="6 7">JCM 6242</strain>
    </source>
</reference>
<name>A0ABN3WDH9_9ACTN</name>
<dbReference type="Pfam" id="PF02737">
    <property type="entry name" value="3HCDH_N"/>
    <property type="match status" value="1"/>
</dbReference>
<dbReference type="Pfam" id="PF00725">
    <property type="entry name" value="3HCDH"/>
    <property type="match status" value="1"/>
</dbReference>
<dbReference type="InterPro" id="IPR006108">
    <property type="entry name" value="3HC_DH_C"/>
</dbReference>
<sequence>MSIAALGVSRGLHVTLIDNDPVKVDAAAAKVAQELRLAKLVRAIPGDAAAGRLDMRSFIPGGSASDAVIEAVVETKEAKTKVLREISEAVRPGVPIVTNTSSIPVDELAAGLRHPQHLLGIHFMNPAYLIATVEVIHGTRTSEQVKARASAMLEALGRKGVLVGDGPGFVTSRVSHRLINDAIKVVEEGRASVDDVDLLLQDCLGHRTGPLRTADLIGLDNLADSLAVLHERTGDESFRPAGLLLDKVAAGDYGRKSGRGFYTY</sequence>
<keyword evidence="7" id="KW-1185">Reference proteome</keyword>
<feature type="domain" description="3-hydroxyacyl-CoA dehydrogenase NAD binding" evidence="5">
    <location>
        <begin position="2"/>
        <end position="165"/>
    </location>
</feature>
<dbReference type="Gene3D" id="3.40.50.720">
    <property type="entry name" value="NAD(P)-binding Rossmann-like Domain"/>
    <property type="match status" value="1"/>
</dbReference>
<dbReference type="Gene3D" id="1.10.1040.10">
    <property type="entry name" value="N-(1-d-carboxylethyl)-l-norvaline Dehydrogenase, domain 2"/>
    <property type="match status" value="1"/>
</dbReference>
<dbReference type="InterPro" id="IPR036291">
    <property type="entry name" value="NAD(P)-bd_dom_sf"/>
</dbReference>
<dbReference type="InterPro" id="IPR006176">
    <property type="entry name" value="3-OHacyl-CoA_DH_NAD-bd"/>
</dbReference>
<gene>
    <name evidence="6" type="ORF">GCM10010517_76000</name>
</gene>
<dbReference type="InterPro" id="IPR013328">
    <property type="entry name" value="6PGD_dom2"/>
</dbReference>
<dbReference type="EMBL" id="BAAAVI010000100">
    <property type="protein sequence ID" value="GAA2909567.1"/>
    <property type="molecule type" value="Genomic_DNA"/>
</dbReference>
<feature type="domain" description="3-hydroxyacyl-CoA dehydrogenase C-terminal" evidence="4">
    <location>
        <begin position="168"/>
        <end position="264"/>
    </location>
</feature>
<evidence type="ECO:0000256" key="1">
    <source>
        <dbReference type="ARBA" id="ARBA00005086"/>
    </source>
</evidence>
<evidence type="ECO:0000256" key="2">
    <source>
        <dbReference type="ARBA" id="ARBA00009463"/>
    </source>
</evidence>
<dbReference type="Proteomes" id="UP001500831">
    <property type="component" value="Unassembled WGS sequence"/>
</dbReference>
<evidence type="ECO:0000259" key="4">
    <source>
        <dbReference type="Pfam" id="PF00725"/>
    </source>
</evidence>
<dbReference type="SUPFAM" id="SSF51735">
    <property type="entry name" value="NAD(P)-binding Rossmann-fold domains"/>
    <property type="match status" value="1"/>
</dbReference>
<accession>A0ABN3WDH9</accession>
<comment type="similarity">
    <text evidence="2">Belongs to the 3-hydroxyacyl-CoA dehydrogenase family.</text>
</comment>
<dbReference type="PIRSF" id="PIRSF000105">
    <property type="entry name" value="HCDH"/>
    <property type="match status" value="1"/>
</dbReference>
<comment type="pathway">
    <text evidence="1">Lipid metabolism; butanoate metabolism.</text>
</comment>
<evidence type="ECO:0000259" key="5">
    <source>
        <dbReference type="Pfam" id="PF02737"/>
    </source>
</evidence>
<comment type="caution">
    <text evidence="6">The sequence shown here is derived from an EMBL/GenBank/DDBJ whole genome shotgun (WGS) entry which is preliminary data.</text>
</comment>
<dbReference type="PANTHER" id="PTHR48075:SF5">
    <property type="entry name" value="3-HYDROXYBUTYRYL-COA DEHYDROGENASE"/>
    <property type="match status" value="1"/>
</dbReference>
<proteinExistence type="inferred from homology"/>
<dbReference type="InterPro" id="IPR008927">
    <property type="entry name" value="6-PGluconate_DH-like_C_sf"/>
</dbReference>
<dbReference type="SUPFAM" id="SSF48179">
    <property type="entry name" value="6-phosphogluconate dehydrogenase C-terminal domain-like"/>
    <property type="match status" value="1"/>
</dbReference>
<protein>
    <submittedName>
        <fullName evidence="6">3-hydroxyacyl-CoA dehydrogenase family protein</fullName>
    </submittedName>
</protein>